<dbReference type="InterPro" id="IPR008963">
    <property type="entry name" value="Purple_acid_Pase-like_N"/>
</dbReference>
<dbReference type="GO" id="GO:0046872">
    <property type="term" value="F:metal ion binding"/>
    <property type="evidence" value="ECO:0007669"/>
    <property type="project" value="InterPro"/>
</dbReference>
<dbReference type="PANTHER" id="PTHR22953">
    <property type="entry name" value="ACID PHOSPHATASE RELATED"/>
    <property type="match status" value="1"/>
</dbReference>
<feature type="signal peptide" evidence="4">
    <location>
        <begin position="1"/>
        <end position="20"/>
    </location>
</feature>
<dbReference type="CDD" id="cd00839">
    <property type="entry name" value="MPP_PAPs"/>
    <property type="match status" value="1"/>
</dbReference>
<gene>
    <name evidence="8" type="ORF">FA10DRAFT_268306</name>
</gene>
<keyword evidence="1 4" id="KW-0732">Signal</keyword>
<sequence length="500" mass="54645">MSRFLALLSVALAFAASTDAAADLPPIPADKTTPIHQRLSLKGPKAISVGWNTYEKLDKPCVSYGTAANKLTQTACSTSSETYPSSRTWSNAVTLENLKPATTYYYKIQSTNSTTDFFLSGRSAGDKTPFTMNAVIDLGIYGRDGYTINNDMSKRSMIPTIDPSLNHTTIGRLATTIDDYELIVHSGDFAYADDWYLKPQNLLDGKNAYEAILENFYEQLAPISGRKPYMVSPGNHEADCTEVLYHQGACPDGQSNFTDFYVRFENNMPTAFPSSSSDNNAISKANMAKALSKPPFWYSFDYGQVHVTMINTETDFDKAPDGPDGSANLDGGPFGSPGQQLNFLEADLASVDRSVTPWVIVAGHRPWYSTGGSDNICTPCQDAFEKTLYKHGVDIAIFGHVHNAQAFKPVFNNTADPAGFNNPEAPYYIVAGGAGNIEGLSSVGSQPNFTDYAYADDYSYATLSFVNKTNVDVAFIRSSTGQKLYKQTLYKAHNTKFVSQ</sequence>
<dbReference type="InterPro" id="IPR015914">
    <property type="entry name" value="PAPs_N"/>
</dbReference>
<evidence type="ECO:0000259" key="7">
    <source>
        <dbReference type="Pfam" id="PF16656"/>
    </source>
</evidence>
<reference evidence="8 9" key="1">
    <citation type="journal article" date="2018" name="Mol. Biol. Evol.">
        <title>Broad Genomic Sampling Reveals a Smut Pathogenic Ancestry of the Fungal Clade Ustilaginomycotina.</title>
        <authorList>
            <person name="Kijpornyongpan T."/>
            <person name="Mondo S.J."/>
            <person name="Barry K."/>
            <person name="Sandor L."/>
            <person name="Lee J."/>
            <person name="Lipzen A."/>
            <person name="Pangilinan J."/>
            <person name="LaButti K."/>
            <person name="Hainaut M."/>
            <person name="Henrissat B."/>
            <person name="Grigoriev I.V."/>
            <person name="Spatafora J.W."/>
            <person name="Aime M.C."/>
        </authorList>
    </citation>
    <scope>NUCLEOTIDE SEQUENCE [LARGE SCALE GENOMIC DNA]</scope>
    <source>
        <strain evidence="8 9">MCA 4198</strain>
    </source>
</reference>
<dbReference type="EC" id="3.1.3.2" evidence="4"/>
<dbReference type="Pfam" id="PF16656">
    <property type="entry name" value="Pur_ac_phosph_N"/>
    <property type="match status" value="1"/>
</dbReference>
<organism evidence="8 9">
    <name type="scientific">Acaromyces ingoldii</name>
    <dbReference type="NCBI Taxonomy" id="215250"/>
    <lineage>
        <taxon>Eukaryota</taxon>
        <taxon>Fungi</taxon>
        <taxon>Dikarya</taxon>
        <taxon>Basidiomycota</taxon>
        <taxon>Ustilaginomycotina</taxon>
        <taxon>Exobasidiomycetes</taxon>
        <taxon>Exobasidiales</taxon>
        <taxon>Cryptobasidiaceae</taxon>
        <taxon>Acaromyces</taxon>
    </lineage>
</organism>
<feature type="chain" id="PRO_5016191278" description="Purple acid phosphatase" evidence="4">
    <location>
        <begin position="21"/>
        <end position="500"/>
    </location>
</feature>
<dbReference type="RefSeq" id="XP_025375282.1">
    <property type="nucleotide sequence ID" value="XM_025522270.1"/>
</dbReference>
<evidence type="ECO:0000313" key="9">
    <source>
        <dbReference type="Proteomes" id="UP000245768"/>
    </source>
</evidence>
<accession>A0A316YGV7</accession>
<evidence type="ECO:0000256" key="1">
    <source>
        <dbReference type="ARBA" id="ARBA00022729"/>
    </source>
</evidence>
<dbReference type="GeneID" id="37044186"/>
<dbReference type="PANTHER" id="PTHR22953:SF153">
    <property type="entry name" value="PURPLE ACID PHOSPHATASE"/>
    <property type="match status" value="1"/>
</dbReference>
<evidence type="ECO:0000259" key="5">
    <source>
        <dbReference type="Pfam" id="PF00149"/>
    </source>
</evidence>
<dbReference type="Gene3D" id="2.60.40.380">
    <property type="entry name" value="Purple acid phosphatase-like, N-terminal"/>
    <property type="match status" value="1"/>
</dbReference>
<evidence type="ECO:0000256" key="3">
    <source>
        <dbReference type="ARBA" id="ARBA00023180"/>
    </source>
</evidence>
<dbReference type="GO" id="GO:0003993">
    <property type="term" value="F:acid phosphatase activity"/>
    <property type="evidence" value="ECO:0007669"/>
    <property type="project" value="UniProtKB-EC"/>
</dbReference>
<feature type="domain" description="Purple acid phosphatase C-terminal" evidence="6">
    <location>
        <begin position="425"/>
        <end position="482"/>
    </location>
</feature>
<dbReference type="SUPFAM" id="SSF56300">
    <property type="entry name" value="Metallo-dependent phosphatases"/>
    <property type="match status" value="1"/>
</dbReference>
<evidence type="ECO:0000256" key="4">
    <source>
        <dbReference type="RuleBase" id="RU361203"/>
    </source>
</evidence>
<keyword evidence="2 4" id="KW-0378">Hydrolase</keyword>
<dbReference type="EMBL" id="KZ819638">
    <property type="protein sequence ID" value="PWN88084.1"/>
    <property type="molecule type" value="Genomic_DNA"/>
</dbReference>
<feature type="domain" description="Calcineurin-like phosphoesterase" evidence="5">
    <location>
        <begin position="178"/>
        <end position="403"/>
    </location>
</feature>
<dbReference type="InterPro" id="IPR029052">
    <property type="entry name" value="Metallo-depent_PP-like"/>
</dbReference>
<dbReference type="InterPro" id="IPR039331">
    <property type="entry name" value="PAPs-like"/>
</dbReference>
<dbReference type="AlphaFoldDB" id="A0A316YGV7"/>
<comment type="similarity">
    <text evidence="4">Belongs to the metallophosphoesterase superfamily. Purple acid phosphatase family.</text>
</comment>
<dbReference type="InterPro" id="IPR041792">
    <property type="entry name" value="MPP_PAP"/>
</dbReference>
<dbReference type="InterPro" id="IPR025733">
    <property type="entry name" value="PAPs_C"/>
</dbReference>
<evidence type="ECO:0000313" key="8">
    <source>
        <dbReference type="EMBL" id="PWN88084.1"/>
    </source>
</evidence>
<comment type="catalytic activity">
    <reaction evidence="4">
        <text>a phosphate monoester + H2O = an alcohol + phosphate</text>
        <dbReference type="Rhea" id="RHEA:15017"/>
        <dbReference type="ChEBI" id="CHEBI:15377"/>
        <dbReference type="ChEBI" id="CHEBI:30879"/>
        <dbReference type="ChEBI" id="CHEBI:43474"/>
        <dbReference type="ChEBI" id="CHEBI:67140"/>
        <dbReference type="EC" id="3.1.3.2"/>
    </reaction>
</comment>
<keyword evidence="9" id="KW-1185">Reference proteome</keyword>
<evidence type="ECO:0000256" key="2">
    <source>
        <dbReference type="ARBA" id="ARBA00022801"/>
    </source>
</evidence>
<dbReference type="Gene3D" id="3.60.21.10">
    <property type="match status" value="1"/>
</dbReference>
<feature type="domain" description="Purple acid phosphatase N-terminal" evidence="7">
    <location>
        <begin position="36"/>
        <end position="113"/>
    </location>
</feature>
<evidence type="ECO:0000259" key="6">
    <source>
        <dbReference type="Pfam" id="PF14008"/>
    </source>
</evidence>
<dbReference type="InParanoid" id="A0A316YGV7"/>
<dbReference type="Pfam" id="PF14008">
    <property type="entry name" value="Metallophos_C"/>
    <property type="match status" value="1"/>
</dbReference>
<dbReference type="SUPFAM" id="SSF49363">
    <property type="entry name" value="Purple acid phosphatase, N-terminal domain"/>
    <property type="match status" value="1"/>
</dbReference>
<dbReference type="Pfam" id="PF00149">
    <property type="entry name" value="Metallophos"/>
    <property type="match status" value="1"/>
</dbReference>
<protein>
    <recommendedName>
        <fullName evidence="4">Purple acid phosphatase</fullName>
        <ecNumber evidence="4">3.1.3.2</ecNumber>
    </recommendedName>
</protein>
<keyword evidence="3" id="KW-0325">Glycoprotein</keyword>
<dbReference type="OrthoDB" id="45007at2759"/>
<proteinExistence type="inferred from homology"/>
<dbReference type="STRING" id="215250.A0A316YGV7"/>
<name>A0A316YGV7_9BASI</name>
<dbReference type="Proteomes" id="UP000245768">
    <property type="component" value="Unassembled WGS sequence"/>
</dbReference>
<dbReference type="InterPro" id="IPR004843">
    <property type="entry name" value="Calcineurin-like_PHP"/>
</dbReference>